<organism evidence="1">
    <name type="scientific">Arion vulgaris</name>
    <dbReference type="NCBI Taxonomy" id="1028688"/>
    <lineage>
        <taxon>Eukaryota</taxon>
        <taxon>Metazoa</taxon>
        <taxon>Spiralia</taxon>
        <taxon>Lophotrochozoa</taxon>
        <taxon>Mollusca</taxon>
        <taxon>Gastropoda</taxon>
        <taxon>Heterobranchia</taxon>
        <taxon>Euthyneura</taxon>
        <taxon>Panpulmonata</taxon>
        <taxon>Eupulmonata</taxon>
        <taxon>Stylommatophora</taxon>
        <taxon>Helicina</taxon>
        <taxon>Arionoidea</taxon>
        <taxon>Arionidae</taxon>
        <taxon>Arion</taxon>
    </lineage>
</organism>
<dbReference type="EMBL" id="HACG01021277">
    <property type="protein sequence ID" value="CEK68142.1"/>
    <property type="molecule type" value="Transcribed_RNA"/>
</dbReference>
<proteinExistence type="predicted"/>
<evidence type="ECO:0000313" key="1">
    <source>
        <dbReference type="EMBL" id="CEK68142.1"/>
    </source>
</evidence>
<dbReference type="AlphaFoldDB" id="A0A0B6ZID6"/>
<gene>
    <name evidence="1" type="primary">ORF65227</name>
</gene>
<name>A0A0B6ZID6_9EUPU</name>
<sequence length="68" mass="7884">MLINRQNYKKNWPNMRWLTVNKLIKITLYIVCQCFMKIQTLTRVGGSSLEIVVSCHLCVTDGEIVVNI</sequence>
<protein>
    <submittedName>
        <fullName evidence="1">Uncharacterized protein</fullName>
    </submittedName>
</protein>
<accession>A0A0B6ZID6</accession>
<reference evidence="1" key="1">
    <citation type="submission" date="2014-12" db="EMBL/GenBank/DDBJ databases">
        <title>Insight into the proteome of Arion vulgaris.</title>
        <authorList>
            <person name="Aradska J."/>
            <person name="Bulat T."/>
            <person name="Smidak R."/>
            <person name="Sarate P."/>
            <person name="Gangsoo J."/>
            <person name="Sialana F."/>
            <person name="Bilban M."/>
            <person name="Lubec G."/>
        </authorList>
    </citation>
    <scope>NUCLEOTIDE SEQUENCE</scope>
    <source>
        <tissue evidence="1">Skin</tissue>
    </source>
</reference>